<reference evidence="3" key="1">
    <citation type="submission" date="2016-01" db="EMBL/GenBank/DDBJ databases">
        <authorList>
            <person name="Peeters Charlotte."/>
        </authorList>
    </citation>
    <scope>NUCLEOTIDE SEQUENCE [LARGE SCALE GENOMIC DNA]</scope>
</reference>
<protein>
    <submittedName>
        <fullName evidence="2">Uncharacterized protein</fullName>
    </submittedName>
</protein>
<feature type="region of interest" description="Disordered" evidence="1">
    <location>
        <begin position="1"/>
        <end position="20"/>
    </location>
</feature>
<organism evidence="2 3">
    <name type="scientific">Caballeronia temeraria</name>
    <dbReference type="NCBI Taxonomy" id="1777137"/>
    <lineage>
        <taxon>Bacteria</taxon>
        <taxon>Pseudomonadati</taxon>
        <taxon>Pseudomonadota</taxon>
        <taxon>Betaproteobacteria</taxon>
        <taxon>Burkholderiales</taxon>
        <taxon>Burkholderiaceae</taxon>
        <taxon>Caballeronia</taxon>
    </lineage>
</organism>
<accession>A0A158AY45</accession>
<dbReference type="EMBL" id="FCOI02000009">
    <property type="protein sequence ID" value="SAK62600.1"/>
    <property type="molecule type" value="Genomic_DNA"/>
</dbReference>
<dbReference type="Proteomes" id="UP000054624">
    <property type="component" value="Unassembled WGS sequence"/>
</dbReference>
<dbReference type="STRING" id="1777137.AWB76_03276"/>
<gene>
    <name evidence="2" type="ORF">AWB76_03276</name>
</gene>
<keyword evidence="3" id="KW-1185">Reference proteome</keyword>
<sequence>MSAMSPIVLNDGKHTPLSNDDTLPASAIPISQDAGNTLARHDDGLYVPQSTPKILVAFSIALRPGEMQAFNSTFNVWNGEYGLGNYGSQAVTIDATTGAVIVPVEGMYRMTGMIVGSVNPGGSASAYINSARNEISDPAYPFPFYTGCATTLAAGQCTFGFTGLVGLSPNRKFSIYLSNNLSPNDPYCRLSFELIG</sequence>
<evidence type="ECO:0000256" key="1">
    <source>
        <dbReference type="SAM" id="MobiDB-lite"/>
    </source>
</evidence>
<dbReference type="AlphaFoldDB" id="A0A158AY45"/>
<evidence type="ECO:0000313" key="3">
    <source>
        <dbReference type="Proteomes" id="UP000054624"/>
    </source>
</evidence>
<name>A0A158AY45_9BURK</name>
<evidence type="ECO:0000313" key="2">
    <source>
        <dbReference type="EMBL" id="SAK62600.1"/>
    </source>
</evidence>
<proteinExistence type="predicted"/>